<organism evidence="3 4">
    <name type="scientific">Arabis nemorensis</name>
    <dbReference type="NCBI Taxonomy" id="586526"/>
    <lineage>
        <taxon>Eukaryota</taxon>
        <taxon>Viridiplantae</taxon>
        <taxon>Streptophyta</taxon>
        <taxon>Embryophyta</taxon>
        <taxon>Tracheophyta</taxon>
        <taxon>Spermatophyta</taxon>
        <taxon>Magnoliopsida</taxon>
        <taxon>eudicotyledons</taxon>
        <taxon>Gunneridae</taxon>
        <taxon>Pentapetalae</taxon>
        <taxon>rosids</taxon>
        <taxon>malvids</taxon>
        <taxon>Brassicales</taxon>
        <taxon>Brassicaceae</taxon>
        <taxon>Arabideae</taxon>
        <taxon>Arabis</taxon>
    </lineage>
</organism>
<protein>
    <recommendedName>
        <fullName evidence="5">NAB domain-containing protein</fullName>
    </recommendedName>
</protein>
<evidence type="ECO:0000256" key="2">
    <source>
        <dbReference type="SAM" id="MobiDB-lite"/>
    </source>
</evidence>
<dbReference type="GO" id="GO:0005200">
    <property type="term" value="F:structural constituent of cytoskeleton"/>
    <property type="evidence" value="ECO:0007669"/>
    <property type="project" value="TreeGrafter"/>
</dbReference>
<dbReference type="EMBL" id="CABITT030000003">
    <property type="protein sequence ID" value="VVA97168.1"/>
    <property type="molecule type" value="Genomic_DNA"/>
</dbReference>
<accession>A0A565B676</accession>
<sequence>MDSITDTGPETVDSSSWPHNSNPLAEILTEINQNVQRMLRLIKDNEPESTEKFLCLYQSLGARYNDLNQELLNGLLKLSCSDHNNASSLVTPMAHSSSFKPGNSPSHELDLESGAFKSSLKHHLVSPGRKTSSEMVRGLKPNCEVEKNQSAFLLADIFRAELETALKELEASKVDIETEKRQVVDLESKLLDSSRKIEILESELDVTTELLQVSEAEVSKLTEMRSDCKTKIAKLETDYTSDLLDSLRAELRSREIQIEQMEEYLNQVCVKDTEIISESRTDKNVDEEEEELRARVEELEKQVELQRDVISEREEDKREAIRQLCFSLDHYKSKYIELVRSLSGNNN</sequence>
<name>A0A565B676_9BRAS</name>
<dbReference type="Proteomes" id="UP000489600">
    <property type="component" value="Unassembled WGS sequence"/>
</dbReference>
<dbReference type="AlphaFoldDB" id="A0A565B676"/>
<evidence type="ECO:0008006" key="5">
    <source>
        <dbReference type="Google" id="ProtNLM"/>
    </source>
</evidence>
<comment type="caution">
    <text evidence="3">The sequence shown here is derived from an EMBL/GenBank/DDBJ whole genome shotgun (WGS) entry which is preliminary data.</text>
</comment>
<dbReference type="OrthoDB" id="1898513at2759"/>
<feature type="coiled-coil region" evidence="1">
    <location>
        <begin position="244"/>
        <end position="316"/>
    </location>
</feature>
<dbReference type="GO" id="GO:0005856">
    <property type="term" value="C:cytoskeleton"/>
    <property type="evidence" value="ECO:0007669"/>
    <property type="project" value="TreeGrafter"/>
</dbReference>
<evidence type="ECO:0000313" key="3">
    <source>
        <dbReference type="EMBL" id="VVA97168.1"/>
    </source>
</evidence>
<proteinExistence type="predicted"/>
<dbReference type="PANTHER" id="PTHR47357">
    <property type="entry name" value="COP1-INTERACTIVE PROTEIN 1"/>
    <property type="match status" value="1"/>
</dbReference>
<gene>
    <name evidence="3" type="ORF">ANE_LOCUS7613</name>
</gene>
<reference evidence="3" key="1">
    <citation type="submission" date="2019-07" db="EMBL/GenBank/DDBJ databases">
        <authorList>
            <person name="Dittberner H."/>
        </authorList>
    </citation>
    <scope>NUCLEOTIDE SEQUENCE [LARGE SCALE GENOMIC DNA]</scope>
</reference>
<keyword evidence="1" id="KW-0175">Coiled coil</keyword>
<evidence type="ECO:0000313" key="4">
    <source>
        <dbReference type="Proteomes" id="UP000489600"/>
    </source>
</evidence>
<feature type="coiled-coil region" evidence="1">
    <location>
        <begin position="159"/>
        <end position="217"/>
    </location>
</feature>
<feature type="region of interest" description="Disordered" evidence="2">
    <location>
        <begin position="1"/>
        <end position="20"/>
    </location>
</feature>
<dbReference type="PANTHER" id="PTHR47357:SF1">
    <property type="entry name" value="SPINDLE POLE BODY COMPONENT 110"/>
    <property type="match status" value="1"/>
</dbReference>
<evidence type="ECO:0000256" key="1">
    <source>
        <dbReference type="SAM" id="Coils"/>
    </source>
</evidence>
<keyword evidence="4" id="KW-1185">Reference proteome</keyword>